<dbReference type="SMART" id="SM00100">
    <property type="entry name" value="cNMP"/>
    <property type="match status" value="1"/>
</dbReference>
<sequence>MNEALREIGTIKQFVKDEVIFSEGEMGNALYILLSGKVSVSKQSDFDGESIVLAELDSGAVFGEMAVIRDHFRSATLTAVEPVITLCIARENFSKFIMLESRYAHTMLKTLAMRIQSVRQKCEERSLCQHDQ</sequence>
<name>A0ABS5PNH3_9FIRM</name>
<dbReference type="PANTHER" id="PTHR23011">
    <property type="entry name" value="CYCLIC NUCLEOTIDE-BINDING DOMAIN CONTAINING PROTEIN"/>
    <property type="match status" value="1"/>
</dbReference>
<dbReference type="CDD" id="cd00038">
    <property type="entry name" value="CAP_ED"/>
    <property type="match status" value="1"/>
</dbReference>
<organism evidence="2 3">
    <name type="scientific">Fusibacter paucivorans</name>
    <dbReference type="NCBI Taxonomy" id="76009"/>
    <lineage>
        <taxon>Bacteria</taxon>
        <taxon>Bacillati</taxon>
        <taxon>Bacillota</taxon>
        <taxon>Clostridia</taxon>
        <taxon>Eubacteriales</taxon>
        <taxon>Eubacteriales Family XII. Incertae Sedis</taxon>
        <taxon>Fusibacter</taxon>
    </lineage>
</organism>
<dbReference type="PANTHER" id="PTHR23011:SF28">
    <property type="entry name" value="CYCLIC NUCLEOTIDE-BINDING DOMAIN CONTAINING PROTEIN"/>
    <property type="match status" value="1"/>
</dbReference>
<protein>
    <submittedName>
        <fullName evidence="2">Cyclic nucleotide-binding domain-containing protein</fullName>
    </submittedName>
</protein>
<dbReference type="Gene3D" id="2.60.120.10">
    <property type="entry name" value="Jelly Rolls"/>
    <property type="match status" value="1"/>
</dbReference>
<dbReference type="InterPro" id="IPR014710">
    <property type="entry name" value="RmlC-like_jellyroll"/>
</dbReference>
<dbReference type="SUPFAM" id="SSF51206">
    <property type="entry name" value="cAMP-binding domain-like"/>
    <property type="match status" value="1"/>
</dbReference>
<dbReference type="PROSITE" id="PS50042">
    <property type="entry name" value="CNMP_BINDING_3"/>
    <property type="match status" value="1"/>
</dbReference>
<dbReference type="InterPro" id="IPR000595">
    <property type="entry name" value="cNMP-bd_dom"/>
</dbReference>
<keyword evidence="3" id="KW-1185">Reference proteome</keyword>
<dbReference type="EMBL" id="JAHBCL010000012">
    <property type="protein sequence ID" value="MBS7526623.1"/>
    <property type="molecule type" value="Genomic_DNA"/>
</dbReference>
<evidence type="ECO:0000313" key="3">
    <source>
        <dbReference type="Proteomes" id="UP000746471"/>
    </source>
</evidence>
<dbReference type="RefSeq" id="WP_213236486.1">
    <property type="nucleotide sequence ID" value="NZ_JAHBCL010000012.1"/>
</dbReference>
<dbReference type="Proteomes" id="UP000746471">
    <property type="component" value="Unassembled WGS sequence"/>
</dbReference>
<gene>
    <name evidence="2" type="ORF">KHM83_08040</name>
</gene>
<feature type="domain" description="Cyclic nucleotide-binding" evidence="1">
    <location>
        <begin position="1"/>
        <end position="114"/>
    </location>
</feature>
<dbReference type="Pfam" id="PF00027">
    <property type="entry name" value="cNMP_binding"/>
    <property type="match status" value="1"/>
</dbReference>
<dbReference type="InterPro" id="IPR018488">
    <property type="entry name" value="cNMP-bd_CS"/>
</dbReference>
<dbReference type="InterPro" id="IPR018490">
    <property type="entry name" value="cNMP-bd_dom_sf"/>
</dbReference>
<comment type="caution">
    <text evidence="2">The sequence shown here is derived from an EMBL/GenBank/DDBJ whole genome shotgun (WGS) entry which is preliminary data.</text>
</comment>
<evidence type="ECO:0000313" key="2">
    <source>
        <dbReference type="EMBL" id="MBS7526623.1"/>
    </source>
</evidence>
<proteinExistence type="predicted"/>
<reference evidence="2 3" key="1">
    <citation type="submission" date="2021-05" db="EMBL/GenBank/DDBJ databases">
        <title>Fusibacter ferrireducens sp. nov., an anaerobic, sulfur- and Fe-reducing bacterium isolated from the mangrove sediment.</title>
        <authorList>
            <person name="Qiu D."/>
        </authorList>
    </citation>
    <scope>NUCLEOTIDE SEQUENCE [LARGE SCALE GENOMIC DNA]</scope>
    <source>
        <strain evidence="2 3">DSM 12116</strain>
    </source>
</reference>
<dbReference type="PROSITE" id="PS00889">
    <property type="entry name" value="CNMP_BINDING_2"/>
    <property type="match status" value="1"/>
</dbReference>
<evidence type="ECO:0000259" key="1">
    <source>
        <dbReference type="PROSITE" id="PS50042"/>
    </source>
</evidence>
<accession>A0ABS5PNH3</accession>